<gene>
    <name evidence="3" type="ORF">BS47DRAFT_1396764</name>
</gene>
<protein>
    <submittedName>
        <fullName evidence="3">Uncharacterized protein</fullName>
    </submittedName>
</protein>
<dbReference type="InterPro" id="IPR024557">
    <property type="entry name" value="CNOT1_dom_4"/>
</dbReference>
<reference evidence="3" key="1">
    <citation type="journal article" date="2020" name="Nat. Commun.">
        <title>Large-scale genome sequencing of mycorrhizal fungi provides insights into the early evolution of symbiotic traits.</title>
        <authorList>
            <person name="Miyauchi S."/>
            <person name="Kiss E."/>
            <person name="Kuo A."/>
            <person name="Drula E."/>
            <person name="Kohler A."/>
            <person name="Sanchez-Garcia M."/>
            <person name="Morin E."/>
            <person name="Andreopoulos B."/>
            <person name="Barry K.W."/>
            <person name="Bonito G."/>
            <person name="Buee M."/>
            <person name="Carver A."/>
            <person name="Chen C."/>
            <person name="Cichocki N."/>
            <person name="Clum A."/>
            <person name="Culley D."/>
            <person name="Crous P.W."/>
            <person name="Fauchery L."/>
            <person name="Girlanda M."/>
            <person name="Hayes R.D."/>
            <person name="Keri Z."/>
            <person name="LaButti K."/>
            <person name="Lipzen A."/>
            <person name="Lombard V."/>
            <person name="Magnuson J."/>
            <person name="Maillard F."/>
            <person name="Murat C."/>
            <person name="Nolan M."/>
            <person name="Ohm R.A."/>
            <person name="Pangilinan J."/>
            <person name="Pereira M.F."/>
            <person name="Perotto S."/>
            <person name="Peter M."/>
            <person name="Pfister S."/>
            <person name="Riley R."/>
            <person name="Sitrit Y."/>
            <person name="Stielow J.B."/>
            <person name="Szollosi G."/>
            <person name="Zifcakova L."/>
            <person name="Stursova M."/>
            <person name="Spatafora J.W."/>
            <person name="Tedersoo L."/>
            <person name="Vaario L.M."/>
            <person name="Yamada A."/>
            <person name="Yan M."/>
            <person name="Wang P."/>
            <person name="Xu J."/>
            <person name="Bruns T."/>
            <person name="Baldrian P."/>
            <person name="Vilgalys R."/>
            <person name="Dunand C."/>
            <person name="Henrissat B."/>
            <person name="Grigoriev I.V."/>
            <person name="Hibbett D."/>
            <person name="Nagy L.G."/>
            <person name="Martin F.M."/>
        </authorList>
    </citation>
    <scope>NUCLEOTIDE SEQUENCE</scope>
    <source>
        <strain evidence="3">UP504</strain>
    </source>
</reference>
<comment type="caution">
    <text evidence="3">The sequence shown here is derived from an EMBL/GenBank/DDBJ whole genome shotgun (WGS) entry which is preliminary data.</text>
</comment>
<organism evidence="3 4">
    <name type="scientific">Hydnum rufescens UP504</name>
    <dbReference type="NCBI Taxonomy" id="1448309"/>
    <lineage>
        <taxon>Eukaryota</taxon>
        <taxon>Fungi</taxon>
        <taxon>Dikarya</taxon>
        <taxon>Basidiomycota</taxon>
        <taxon>Agaricomycotina</taxon>
        <taxon>Agaricomycetes</taxon>
        <taxon>Cantharellales</taxon>
        <taxon>Hydnaceae</taxon>
        <taxon>Hydnum</taxon>
    </lineage>
</organism>
<dbReference type="CDD" id="cd20710">
    <property type="entry name" value="NOT1_connector"/>
    <property type="match status" value="1"/>
</dbReference>
<dbReference type="GO" id="GO:0017148">
    <property type="term" value="P:negative regulation of translation"/>
    <property type="evidence" value="ECO:0007669"/>
    <property type="project" value="InterPro"/>
</dbReference>
<accession>A0A9P6DTD2</accession>
<dbReference type="InterPro" id="IPR055454">
    <property type="entry name" value="CNOT1-like_NOT1_connector"/>
</dbReference>
<dbReference type="Pfam" id="PF12842">
    <property type="entry name" value="DUF3819"/>
    <property type="match status" value="1"/>
</dbReference>
<evidence type="ECO:0000313" key="4">
    <source>
        <dbReference type="Proteomes" id="UP000886523"/>
    </source>
</evidence>
<sequence length="453" mass="50186">MTVERAVCEIILPVVECSATIAGISTRELVAKDFALEQDEEKMRKAAHLMVQYLAGNLATSISMQELLRSNMVTHVRHLLTEQGYTEVNSSASCFGIRRHADHGRLTTTACTVKSVVCLFSVCMLVDFFKQQHTGQPYWDSAVALPAFAAGLPEPLRPHPSALSHEQFRVYGDFDVDSCCFVGTSVHGPAPFPHNEQHALPYINGSTMPEIHPAHGLLGHNQSLERFAQIIIELERLLDQMPPTQAAFSLPANHDISLLIRQIFVTASQAADREDTILAFLQNVVQLLYKAPTQLGHEVYAALLDRLCETSAQRKFNDPVTALLLKSNLVPIMEQDAQLAKLIMRDLKPSAINFTAGLIRDCLLGPAPSYILFNYGKESMRVRWMSSRHTLLIQPGYKCDSIAISAGTFARHLVALRPLRALKDVESLDVPAQCTALFFVSVVFDIRSCLPLV</sequence>
<dbReference type="EMBL" id="MU129033">
    <property type="protein sequence ID" value="KAF9509530.1"/>
    <property type="molecule type" value="Genomic_DNA"/>
</dbReference>
<dbReference type="GO" id="GO:0000288">
    <property type="term" value="P:nuclear-transcribed mRNA catabolic process, deadenylation-dependent decay"/>
    <property type="evidence" value="ECO:0007669"/>
    <property type="project" value="TreeGrafter"/>
</dbReference>
<feature type="domain" description="CCR4-NOT transcription complex subunit 1" evidence="1">
    <location>
        <begin position="1"/>
        <end position="87"/>
    </location>
</feature>
<name>A0A9P6DTD2_9AGAM</name>
<feature type="domain" description="CCR4-NOT transcription complex subunit 1-like NOT1 connector" evidence="2">
    <location>
        <begin position="307"/>
        <end position="364"/>
    </location>
</feature>
<keyword evidence="4" id="KW-1185">Reference proteome</keyword>
<proteinExistence type="predicted"/>
<dbReference type="GO" id="GO:0060090">
    <property type="term" value="F:molecular adaptor activity"/>
    <property type="evidence" value="ECO:0007669"/>
    <property type="project" value="TreeGrafter"/>
</dbReference>
<dbReference type="PANTHER" id="PTHR13162">
    <property type="entry name" value="CCR4-NOT TRANSCRIPTION COMPLEX"/>
    <property type="match status" value="1"/>
</dbReference>
<dbReference type="Pfam" id="PF25097">
    <property type="entry name" value="ARM_Cnot1"/>
    <property type="match status" value="1"/>
</dbReference>
<evidence type="ECO:0000259" key="2">
    <source>
        <dbReference type="Pfam" id="PF25097"/>
    </source>
</evidence>
<dbReference type="InterPro" id="IPR040398">
    <property type="entry name" value="Not1"/>
</dbReference>
<dbReference type="GO" id="GO:0030015">
    <property type="term" value="C:CCR4-NOT core complex"/>
    <property type="evidence" value="ECO:0007669"/>
    <property type="project" value="InterPro"/>
</dbReference>
<dbReference type="GO" id="GO:0000932">
    <property type="term" value="C:P-body"/>
    <property type="evidence" value="ECO:0007669"/>
    <property type="project" value="TreeGrafter"/>
</dbReference>
<dbReference type="AlphaFoldDB" id="A0A9P6DTD2"/>
<dbReference type="Proteomes" id="UP000886523">
    <property type="component" value="Unassembled WGS sequence"/>
</dbReference>
<evidence type="ECO:0000313" key="3">
    <source>
        <dbReference type="EMBL" id="KAF9509530.1"/>
    </source>
</evidence>
<dbReference type="OrthoDB" id="1933107at2759"/>
<dbReference type="PANTHER" id="PTHR13162:SF8">
    <property type="entry name" value="CCR4-NOT TRANSCRIPTION COMPLEX SUBUNIT 1"/>
    <property type="match status" value="1"/>
</dbReference>
<evidence type="ECO:0000259" key="1">
    <source>
        <dbReference type="Pfam" id="PF12842"/>
    </source>
</evidence>